<dbReference type="Proteomes" id="UP000827092">
    <property type="component" value="Unassembled WGS sequence"/>
</dbReference>
<dbReference type="FunFam" id="3.30.710.10:FF:000159">
    <property type="entry name" value="Speckle-type POZ protein B"/>
    <property type="match status" value="1"/>
</dbReference>
<evidence type="ECO:0000259" key="1">
    <source>
        <dbReference type="PROSITE" id="PS50097"/>
    </source>
</evidence>
<feature type="domain" description="BTB" evidence="1">
    <location>
        <begin position="121"/>
        <end position="187"/>
    </location>
</feature>
<accession>A0AAV6UC34</accession>
<dbReference type="SMART" id="SM00225">
    <property type="entry name" value="BTB"/>
    <property type="match status" value="1"/>
</dbReference>
<name>A0AAV6UC34_9ARAC</name>
<dbReference type="PANTHER" id="PTHR24413">
    <property type="entry name" value="SPECKLE-TYPE POZ PROTEIN"/>
    <property type="match status" value="1"/>
</dbReference>
<dbReference type="InterPro" id="IPR011333">
    <property type="entry name" value="SKP1/BTB/POZ_sf"/>
</dbReference>
<dbReference type="AlphaFoldDB" id="A0AAV6UC34"/>
<evidence type="ECO:0000313" key="3">
    <source>
        <dbReference type="Proteomes" id="UP000827092"/>
    </source>
</evidence>
<organism evidence="2 3">
    <name type="scientific">Oedothorax gibbosus</name>
    <dbReference type="NCBI Taxonomy" id="931172"/>
    <lineage>
        <taxon>Eukaryota</taxon>
        <taxon>Metazoa</taxon>
        <taxon>Ecdysozoa</taxon>
        <taxon>Arthropoda</taxon>
        <taxon>Chelicerata</taxon>
        <taxon>Arachnida</taxon>
        <taxon>Araneae</taxon>
        <taxon>Araneomorphae</taxon>
        <taxon>Entelegynae</taxon>
        <taxon>Araneoidea</taxon>
        <taxon>Linyphiidae</taxon>
        <taxon>Erigoninae</taxon>
        <taxon>Oedothorax</taxon>
    </lineage>
</organism>
<evidence type="ECO:0000313" key="2">
    <source>
        <dbReference type="EMBL" id="KAG8181744.1"/>
    </source>
</evidence>
<dbReference type="Gene3D" id="1.25.40.420">
    <property type="match status" value="1"/>
</dbReference>
<dbReference type="InterPro" id="IPR000210">
    <property type="entry name" value="BTB/POZ_dom"/>
</dbReference>
<sequence length="287" mass="33027">MENGLDYLEIHRSPSTAGKVNLKINLIHHFEEEDILKNDRVTFESCVEDGQEKVYVIIGGWPLNFDDTEGDRIKGDIALYSESKKDSVLSIRKPLLERAPLHLYYLSEDYLSILNNTDSFADVTLKCGSIEIPVHRNILSARSNVFAAMFKSKMTESQGVVDIVDIKAKVLKYVLKYIYSGKIDPMTDALTGDLLFAADKYQLHELKHACVSHLILNTTLDNVPRMLVLGYLHDESLKEYAMEFVCKSKPRTFFKFKKTEEWKVLEREYPRLAIEVLNSALEYKHKR</sequence>
<dbReference type="Pfam" id="PF00651">
    <property type="entry name" value="BTB"/>
    <property type="match status" value="1"/>
</dbReference>
<dbReference type="EMBL" id="JAFNEN010000498">
    <property type="protein sequence ID" value="KAG8181744.1"/>
    <property type="molecule type" value="Genomic_DNA"/>
</dbReference>
<dbReference type="Gene3D" id="3.30.710.10">
    <property type="entry name" value="Potassium Channel Kv1.1, Chain A"/>
    <property type="match status" value="1"/>
</dbReference>
<proteinExistence type="predicted"/>
<comment type="caution">
    <text evidence="2">The sequence shown here is derived from an EMBL/GenBank/DDBJ whole genome shotgun (WGS) entry which is preliminary data.</text>
</comment>
<protein>
    <recommendedName>
        <fullName evidence="1">BTB domain-containing protein</fullName>
    </recommendedName>
</protein>
<dbReference type="PROSITE" id="PS50097">
    <property type="entry name" value="BTB"/>
    <property type="match status" value="1"/>
</dbReference>
<gene>
    <name evidence="2" type="ORF">JTE90_028282</name>
</gene>
<keyword evidence="3" id="KW-1185">Reference proteome</keyword>
<dbReference type="SUPFAM" id="SSF54695">
    <property type="entry name" value="POZ domain"/>
    <property type="match status" value="1"/>
</dbReference>
<reference evidence="2 3" key="1">
    <citation type="journal article" date="2022" name="Nat. Ecol. Evol.">
        <title>A masculinizing supergene underlies an exaggerated male reproductive morph in a spider.</title>
        <authorList>
            <person name="Hendrickx F."/>
            <person name="De Corte Z."/>
            <person name="Sonet G."/>
            <person name="Van Belleghem S.M."/>
            <person name="Kostlbacher S."/>
            <person name="Vangestel C."/>
        </authorList>
    </citation>
    <scope>NUCLEOTIDE SEQUENCE [LARGE SCALE GENOMIC DNA]</scope>
    <source>
        <strain evidence="2">W744_W776</strain>
    </source>
</reference>